<name>A0AAQ3QSY8_9BACT</name>
<evidence type="ECO:0000256" key="1">
    <source>
        <dbReference type="ARBA" id="ARBA00009924"/>
    </source>
</evidence>
<evidence type="ECO:0000313" key="5">
    <source>
        <dbReference type="EMBL" id="WOO40726.1"/>
    </source>
</evidence>
<keyword evidence="3 5" id="KW-0418">Kinase</keyword>
<comment type="similarity">
    <text evidence="1">Belongs to the polyphosphate kinase 2 (PPK2) family. Class I subfamily.</text>
</comment>
<dbReference type="PIRSF" id="PIRSF028756">
    <property type="entry name" value="PPK2_prd"/>
    <property type="match status" value="1"/>
</dbReference>
<accession>A0AAQ3QSY8</accession>
<evidence type="ECO:0000256" key="2">
    <source>
        <dbReference type="ARBA" id="ARBA00022679"/>
    </source>
</evidence>
<keyword evidence="6" id="KW-1185">Reference proteome</keyword>
<dbReference type="InterPro" id="IPR027417">
    <property type="entry name" value="P-loop_NTPase"/>
</dbReference>
<dbReference type="AlphaFoldDB" id="A0AAQ3QSY8"/>
<dbReference type="InterPro" id="IPR022488">
    <property type="entry name" value="PPK2-related"/>
</dbReference>
<dbReference type="NCBIfam" id="TIGR03709">
    <property type="entry name" value="PPK2_rel_1"/>
    <property type="match status" value="1"/>
</dbReference>
<reference evidence="5 6" key="1">
    <citation type="submission" date="2023-10" db="EMBL/GenBank/DDBJ databases">
        <title>Rubellicoccus peritrichatus gen. nov., sp. nov., isolated from an algae of coral reef tank.</title>
        <authorList>
            <person name="Luo J."/>
        </authorList>
    </citation>
    <scope>NUCLEOTIDE SEQUENCE [LARGE SCALE GENOMIC DNA]</scope>
    <source>
        <strain evidence="5 6">CR14</strain>
    </source>
</reference>
<dbReference type="SUPFAM" id="SSF52540">
    <property type="entry name" value="P-loop containing nucleoside triphosphate hydrolases"/>
    <property type="match status" value="1"/>
</dbReference>
<keyword evidence="2" id="KW-0808">Transferase</keyword>
<dbReference type="PANTHER" id="PTHR34383">
    <property type="entry name" value="POLYPHOSPHATE:AMP PHOSPHOTRANSFERASE-RELATED"/>
    <property type="match status" value="1"/>
</dbReference>
<dbReference type="Pfam" id="PF03976">
    <property type="entry name" value="PPK2"/>
    <property type="match status" value="1"/>
</dbReference>
<protein>
    <submittedName>
        <fullName evidence="5">Polyphosphate kinase 2 family protein</fullName>
    </submittedName>
</protein>
<dbReference type="RefSeq" id="WP_317832897.1">
    <property type="nucleotide sequence ID" value="NZ_CP136920.1"/>
</dbReference>
<dbReference type="InterPro" id="IPR022300">
    <property type="entry name" value="PPK2-rel_1"/>
</dbReference>
<dbReference type="Gene3D" id="3.40.50.300">
    <property type="entry name" value="P-loop containing nucleotide triphosphate hydrolases"/>
    <property type="match status" value="1"/>
</dbReference>
<evidence type="ECO:0000256" key="3">
    <source>
        <dbReference type="ARBA" id="ARBA00022777"/>
    </source>
</evidence>
<dbReference type="Proteomes" id="UP001304300">
    <property type="component" value="Chromosome"/>
</dbReference>
<dbReference type="PANTHER" id="PTHR34383:SF3">
    <property type="entry name" value="POLYPHOSPHATE:AMP PHOSPHOTRANSFERASE"/>
    <property type="match status" value="1"/>
</dbReference>
<gene>
    <name evidence="5" type="ORF">RZN69_19055</name>
</gene>
<feature type="domain" description="Polyphosphate kinase-2-related" evidence="4">
    <location>
        <begin position="29"/>
        <end position="251"/>
    </location>
</feature>
<dbReference type="EMBL" id="CP136920">
    <property type="protein sequence ID" value="WOO40726.1"/>
    <property type="molecule type" value="Genomic_DNA"/>
</dbReference>
<dbReference type="GO" id="GO:0006797">
    <property type="term" value="P:polyphosphate metabolic process"/>
    <property type="evidence" value="ECO:0007669"/>
    <property type="project" value="InterPro"/>
</dbReference>
<evidence type="ECO:0000259" key="4">
    <source>
        <dbReference type="Pfam" id="PF03976"/>
    </source>
</evidence>
<evidence type="ECO:0000313" key="6">
    <source>
        <dbReference type="Proteomes" id="UP001304300"/>
    </source>
</evidence>
<dbReference type="InterPro" id="IPR016898">
    <property type="entry name" value="Polyphosphate_phosphotransfera"/>
</dbReference>
<organism evidence="5 6">
    <name type="scientific">Rubellicoccus peritrichatus</name>
    <dbReference type="NCBI Taxonomy" id="3080537"/>
    <lineage>
        <taxon>Bacteria</taxon>
        <taxon>Pseudomonadati</taxon>
        <taxon>Verrucomicrobiota</taxon>
        <taxon>Opitutia</taxon>
        <taxon>Puniceicoccales</taxon>
        <taxon>Cerasicoccaceae</taxon>
        <taxon>Rubellicoccus</taxon>
    </lineage>
</organism>
<proteinExistence type="inferred from homology"/>
<dbReference type="GO" id="GO:0008976">
    <property type="term" value="F:polyphosphate kinase activity"/>
    <property type="evidence" value="ECO:0007669"/>
    <property type="project" value="InterPro"/>
</dbReference>
<dbReference type="KEGG" id="puo:RZN69_19055"/>
<sequence length="266" mass="31285">MDCYCVEPGKRIKLNDWDPQDKEFCPDGKDEGVRRLESLKQKLYDLQVRFFAENKRKLLVVLQGMDTAGKDGTIRNVFGGLDPQGIRVATFGKPSTRELKHDYLWRIHRQTPAKGQIGIFNRSHYEDVLAVRVRHLMPKSVWSKRFGHINDFERMLTDEGTTIIKIFLHISFEEQRERLLSRKNTPRKQWKLIPQDVEDRKLWPNYTEAYEDTLSQTSTRHAPWWVVPADRKWYRNLLVASLVCDALQKLDPQYPTPAYDISAIEI</sequence>